<dbReference type="Pfam" id="PF00168">
    <property type="entry name" value="C2"/>
    <property type="match status" value="2"/>
</dbReference>
<dbReference type="FunCoup" id="A0A7M7P0T1">
    <property type="interactions" value="406"/>
</dbReference>
<dbReference type="OrthoDB" id="67700at2759"/>
<dbReference type="Gene3D" id="2.60.40.150">
    <property type="entry name" value="C2 domain"/>
    <property type="match status" value="2"/>
</dbReference>
<evidence type="ECO:0000313" key="4">
    <source>
        <dbReference type="Proteomes" id="UP000007110"/>
    </source>
</evidence>
<dbReference type="EnsemblMetazoa" id="XM_030988303">
    <property type="protein sequence ID" value="XP_030844163"/>
    <property type="gene ID" value="LOC115925107"/>
</dbReference>
<dbReference type="InterPro" id="IPR000008">
    <property type="entry name" value="C2_dom"/>
</dbReference>
<dbReference type="GO" id="GO:0061891">
    <property type="term" value="F:calcium ion sensor activity"/>
    <property type="evidence" value="ECO:0000318"/>
    <property type="project" value="GO_Central"/>
</dbReference>
<dbReference type="GO" id="GO:0017158">
    <property type="term" value="P:regulation of calcium ion-dependent exocytosis"/>
    <property type="evidence" value="ECO:0000318"/>
    <property type="project" value="GO_Central"/>
</dbReference>
<reference evidence="4" key="1">
    <citation type="submission" date="2015-02" db="EMBL/GenBank/DDBJ databases">
        <title>Genome sequencing for Strongylocentrotus purpuratus.</title>
        <authorList>
            <person name="Murali S."/>
            <person name="Liu Y."/>
            <person name="Vee V."/>
            <person name="English A."/>
            <person name="Wang M."/>
            <person name="Skinner E."/>
            <person name="Han Y."/>
            <person name="Muzny D.M."/>
            <person name="Worley K.C."/>
            <person name="Gibbs R.A."/>
        </authorList>
    </citation>
    <scope>NUCLEOTIDE SEQUENCE</scope>
</reference>
<dbReference type="InParanoid" id="A0A7M7P0T1"/>
<dbReference type="SMART" id="SM00239">
    <property type="entry name" value="C2"/>
    <property type="match status" value="2"/>
</dbReference>
<dbReference type="GO" id="GO:0005886">
    <property type="term" value="C:plasma membrane"/>
    <property type="evidence" value="ECO:0000318"/>
    <property type="project" value="GO_Central"/>
</dbReference>
<dbReference type="OMA" id="YSANGYM"/>
<dbReference type="Proteomes" id="UP000007110">
    <property type="component" value="Unassembled WGS sequence"/>
</dbReference>
<accession>A0A7M7P0T1</accession>
<dbReference type="PROSITE" id="PS50004">
    <property type="entry name" value="C2"/>
    <property type="match status" value="2"/>
</dbReference>
<dbReference type="GO" id="GO:0000149">
    <property type="term" value="F:SNARE binding"/>
    <property type="evidence" value="ECO:0000318"/>
    <property type="project" value="GO_Central"/>
</dbReference>
<keyword evidence="4" id="KW-1185">Reference proteome</keyword>
<dbReference type="GO" id="GO:0005544">
    <property type="term" value="F:calcium-dependent phospholipid binding"/>
    <property type="evidence" value="ECO:0000318"/>
    <property type="project" value="GO_Central"/>
</dbReference>
<proteinExistence type="predicted"/>
<evidence type="ECO:0000313" key="3">
    <source>
        <dbReference type="EnsemblMetazoa" id="XP_030844163"/>
    </source>
</evidence>
<dbReference type="FunFam" id="2.60.40.150:FF:000080">
    <property type="entry name" value="Putative synaptotagmin-12"/>
    <property type="match status" value="1"/>
</dbReference>
<dbReference type="CDD" id="cd08406">
    <property type="entry name" value="C2B_Synaptotagmin-12"/>
    <property type="match status" value="1"/>
</dbReference>
<dbReference type="PRINTS" id="PR00399">
    <property type="entry name" value="SYNAPTOTAGMN"/>
</dbReference>
<feature type="domain" description="C2" evidence="2">
    <location>
        <begin position="263"/>
        <end position="396"/>
    </location>
</feature>
<reference evidence="3" key="2">
    <citation type="submission" date="2021-01" db="UniProtKB">
        <authorList>
            <consortium name="EnsemblMetazoa"/>
        </authorList>
    </citation>
    <scope>IDENTIFICATION</scope>
</reference>
<evidence type="ECO:0000259" key="2">
    <source>
        <dbReference type="PROSITE" id="PS50004"/>
    </source>
</evidence>
<dbReference type="InterPro" id="IPR030537">
    <property type="entry name" value="Syt12_C2B"/>
</dbReference>
<sequence length="400" mass="44868">MPVAPLQHPYIIPPAPHQNLSGISGAPLPSPASLPQVTQSTEIPVNETGQFIQYENLFVKAEQAISAAAQESRMPPPTVTPELLNHNNAHADARDLADEDAIMRKLVRCYSSESLTSVTSESSVHENIFSTAGQVEVIIEYSSDPSRLIVTVVQARDLRPLPEGAALSDTYVTLYLDPDNDVKGQTKIYRRSFSPVYNERFSMRVRWEDLPRRTLRLTVMNYDRHARHEEIGQTELQLEDIDWQHGPFNTWLNLHDSNEKPENLGDIMFSLSYLPTAERLTVVIVKARGLIWSDNKKSGDPFVKVYLLQNGKKISKKKTSMKRSETCPIFNEAMMFSVPSTILEKVTLRITVAQFGMGGKTPSVGHVLIGANAKGSSLSHWNQMLISLRKPVAMWHSLRK</sequence>
<dbReference type="PANTHER" id="PTHR10024:SF252">
    <property type="entry name" value="SYNAPTOTAGMIN-12"/>
    <property type="match status" value="1"/>
</dbReference>
<protein>
    <recommendedName>
        <fullName evidence="2">C2 domain-containing protein</fullName>
    </recommendedName>
</protein>
<dbReference type="GO" id="GO:0016192">
    <property type="term" value="P:vesicle-mediated transport"/>
    <property type="evidence" value="ECO:0000318"/>
    <property type="project" value="GO_Central"/>
</dbReference>
<organism evidence="3 4">
    <name type="scientific">Strongylocentrotus purpuratus</name>
    <name type="common">Purple sea urchin</name>
    <dbReference type="NCBI Taxonomy" id="7668"/>
    <lineage>
        <taxon>Eukaryota</taxon>
        <taxon>Metazoa</taxon>
        <taxon>Echinodermata</taxon>
        <taxon>Eleutherozoa</taxon>
        <taxon>Echinozoa</taxon>
        <taxon>Echinoidea</taxon>
        <taxon>Euechinoidea</taxon>
        <taxon>Echinacea</taxon>
        <taxon>Camarodonta</taxon>
        <taxon>Echinidea</taxon>
        <taxon>Strongylocentrotidae</taxon>
        <taxon>Strongylocentrotus</taxon>
    </lineage>
</organism>
<dbReference type="InterPro" id="IPR001565">
    <property type="entry name" value="Synaptotagmin"/>
</dbReference>
<evidence type="ECO:0000256" key="1">
    <source>
        <dbReference type="ARBA" id="ARBA00022737"/>
    </source>
</evidence>
<feature type="domain" description="C2" evidence="2">
    <location>
        <begin position="131"/>
        <end position="252"/>
    </location>
</feature>
<name>A0A7M7P0T1_STRPU</name>
<keyword evidence="1" id="KW-0677">Repeat</keyword>
<dbReference type="KEGG" id="spu:115925107"/>
<dbReference type="AlphaFoldDB" id="A0A7M7P0T1"/>
<dbReference type="GO" id="GO:0070382">
    <property type="term" value="C:exocytic vesicle"/>
    <property type="evidence" value="ECO:0000318"/>
    <property type="project" value="GO_Central"/>
</dbReference>
<dbReference type="PANTHER" id="PTHR10024">
    <property type="entry name" value="SYNAPTOTAGMIN"/>
    <property type="match status" value="1"/>
</dbReference>
<dbReference type="SUPFAM" id="SSF49562">
    <property type="entry name" value="C2 domain (Calcium/lipid-binding domain, CaLB)"/>
    <property type="match status" value="2"/>
</dbReference>
<dbReference type="RefSeq" id="XP_030844163.1">
    <property type="nucleotide sequence ID" value="XM_030988303.1"/>
</dbReference>
<dbReference type="InterPro" id="IPR035892">
    <property type="entry name" value="C2_domain_sf"/>
</dbReference>
<dbReference type="GeneID" id="115925107"/>